<name>A0A8J4WRG0_CLAMG</name>
<evidence type="ECO:0000256" key="1">
    <source>
        <dbReference type="ARBA" id="ARBA00004167"/>
    </source>
</evidence>
<accession>A0A8J4WRG0</accession>
<dbReference type="InterPro" id="IPR036116">
    <property type="entry name" value="FN3_sf"/>
</dbReference>
<evidence type="ECO:0000256" key="8">
    <source>
        <dbReference type="SAM" id="MobiDB-lite"/>
    </source>
</evidence>
<sequence length="517" mass="57462">MLSVFLFLFLHLPGVALANPTHSGLSCVSDYVKNISCVWNHPAWVSGQKCQLHLNTGRIILNCSLNTNGSCWITVPFKLLFIHTFDLNVICNQTVMDGVKAFQPGRNVKLHPPDQLRVSRDNVTWSRGARFPDFIKSYEFQLQVKGKKETWEGVSMRRVVDTFALLDGHVCEEECAARVRVKPLEPVNDGQIQGQWSDWSPVVTWRSEVIIKTEESRKKETSSGSYASGISNPAGIGLLVGFAALIFILLVLTLLSVYRQKCGLKVTCQHIPDPSKYFQPLIMQHKGNFQEWLGPQHSAPVFLAPQSCDCEISPIDEVCEAWDDPLSSKTMLIYANHSDILHQQMSDDSQLSSGVSNMGYFYSEHQPGSVCVDSCPVYFTYHPESGPIQSSMTYERLQGMAPMSPDSGFGMEAEKEEAGVEEQVDSTDQGHKTECSGANLQHLVSFVLSLPESTRMTIPPSFAELTPWNEESESSGISTNSESPEEAVVRPSSMVVQPCSSGYLTLKEMQKYSNKSI</sequence>
<dbReference type="InterPro" id="IPR013783">
    <property type="entry name" value="Ig-like_fold"/>
</dbReference>
<dbReference type="Proteomes" id="UP000727407">
    <property type="component" value="Unassembled WGS sequence"/>
</dbReference>
<dbReference type="Gene3D" id="2.60.40.10">
    <property type="entry name" value="Immunoglobulins"/>
    <property type="match status" value="2"/>
</dbReference>
<evidence type="ECO:0000256" key="2">
    <source>
        <dbReference type="ARBA" id="ARBA00022692"/>
    </source>
</evidence>
<evidence type="ECO:0000256" key="7">
    <source>
        <dbReference type="ARBA" id="ARBA00023170"/>
    </source>
</evidence>
<keyword evidence="2 9" id="KW-0812">Transmembrane</keyword>
<feature type="region of interest" description="Disordered" evidence="8">
    <location>
        <begin position="467"/>
        <end position="494"/>
    </location>
</feature>
<evidence type="ECO:0000256" key="3">
    <source>
        <dbReference type="ARBA" id="ARBA00022729"/>
    </source>
</evidence>
<feature type="chain" id="PRO_5035242270" evidence="10">
    <location>
        <begin position="19"/>
        <end position="517"/>
    </location>
</feature>
<dbReference type="PANTHER" id="PTHR23037">
    <property type="entry name" value="CYTOKINE RECEPTOR"/>
    <property type="match status" value="1"/>
</dbReference>
<comment type="caution">
    <text evidence="11">The sequence shown here is derived from an EMBL/GenBank/DDBJ whole genome shotgun (WGS) entry which is preliminary data.</text>
</comment>
<feature type="transmembrane region" description="Helical" evidence="9">
    <location>
        <begin position="234"/>
        <end position="255"/>
    </location>
</feature>
<dbReference type="OrthoDB" id="9419853at2759"/>
<evidence type="ECO:0000256" key="4">
    <source>
        <dbReference type="ARBA" id="ARBA00022989"/>
    </source>
</evidence>
<keyword evidence="3 10" id="KW-0732">Signal</keyword>
<dbReference type="GO" id="GO:0004896">
    <property type="term" value="F:cytokine receptor activity"/>
    <property type="evidence" value="ECO:0007669"/>
    <property type="project" value="TreeGrafter"/>
</dbReference>
<keyword evidence="5 9" id="KW-0472">Membrane</keyword>
<dbReference type="GO" id="GO:0009897">
    <property type="term" value="C:external side of plasma membrane"/>
    <property type="evidence" value="ECO:0007669"/>
    <property type="project" value="TreeGrafter"/>
</dbReference>
<keyword evidence="4 9" id="KW-1133">Transmembrane helix</keyword>
<dbReference type="SUPFAM" id="SSF49265">
    <property type="entry name" value="Fibronectin type III"/>
    <property type="match status" value="1"/>
</dbReference>
<keyword evidence="7 11" id="KW-0675">Receptor</keyword>
<evidence type="ECO:0000256" key="5">
    <source>
        <dbReference type="ARBA" id="ARBA00023136"/>
    </source>
</evidence>
<keyword evidence="6" id="KW-1015">Disulfide bond</keyword>
<evidence type="ECO:0000256" key="6">
    <source>
        <dbReference type="ARBA" id="ARBA00023157"/>
    </source>
</evidence>
<gene>
    <name evidence="11" type="ORF">DAT39_020213</name>
</gene>
<reference evidence="11" key="1">
    <citation type="submission" date="2020-07" db="EMBL/GenBank/DDBJ databases">
        <title>Clarias magur genome sequencing, assembly and annotation.</title>
        <authorList>
            <person name="Kushwaha B."/>
            <person name="Kumar R."/>
            <person name="Das P."/>
            <person name="Joshi C.G."/>
            <person name="Kumar D."/>
            <person name="Nagpure N.S."/>
            <person name="Pandey M."/>
            <person name="Agarwal S."/>
            <person name="Srivastava S."/>
            <person name="Singh M."/>
            <person name="Sahoo L."/>
            <person name="Jayasankar P."/>
            <person name="Meher P.K."/>
            <person name="Koringa P.G."/>
            <person name="Iquebal M.A."/>
            <person name="Das S.P."/>
            <person name="Bit A."/>
            <person name="Patnaik S."/>
            <person name="Patel N."/>
            <person name="Shah T.M."/>
            <person name="Hinsu A."/>
            <person name="Jena J.K."/>
        </authorList>
    </citation>
    <scope>NUCLEOTIDE SEQUENCE</scope>
    <source>
        <strain evidence="11">CIFAMagur01</strain>
        <tissue evidence="11">Testis</tissue>
    </source>
</reference>
<dbReference type="EMBL" id="QNUK01000728">
    <property type="protein sequence ID" value="KAF5890084.1"/>
    <property type="molecule type" value="Genomic_DNA"/>
</dbReference>
<evidence type="ECO:0000313" key="11">
    <source>
        <dbReference type="EMBL" id="KAF5890084.1"/>
    </source>
</evidence>
<keyword evidence="12" id="KW-1185">Reference proteome</keyword>
<dbReference type="PANTHER" id="PTHR23037:SF22">
    <property type="entry name" value="CYTOKINE RECEPTOR COMMON SUBUNIT BETA"/>
    <property type="match status" value="1"/>
</dbReference>
<evidence type="ECO:0000256" key="9">
    <source>
        <dbReference type="SAM" id="Phobius"/>
    </source>
</evidence>
<protein>
    <submittedName>
        <fullName evidence="11">Interleukin-2 receptor subunit beta-like</fullName>
    </submittedName>
</protein>
<comment type="subcellular location">
    <subcellularLocation>
        <location evidence="1">Membrane</location>
        <topology evidence="1">Single-pass membrane protein</topology>
    </subcellularLocation>
</comment>
<dbReference type="AlphaFoldDB" id="A0A8J4WRG0"/>
<feature type="signal peptide" evidence="10">
    <location>
        <begin position="1"/>
        <end position="18"/>
    </location>
</feature>
<evidence type="ECO:0000313" key="12">
    <source>
        <dbReference type="Proteomes" id="UP000727407"/>
    </source>
</evidence>
<dbReference type="GO" id="GO:0016064">
    <property type="term" value="P:immunoglobulin mediated immune response"/>
    <property type="evidence" value="ECO:0007669"/>
    <property type="project" value="TreeGrafter"/>
</dbReference>
<proteinExistence type="predicted"/>
<organism evidence="11 12">
    <name type="scientific">Clarias magur</name>
    <name type="common">Asian catfish</name>
    <name type="synonym">Macropteronotus magur</name>
    <dbReference type="NCBI Taxonomy" id="1594786"/>
    <lineage>
        <taxon>Eukaryota</taxon>
        <taxon>Metazoa</taxon>
        <taxon>Chordata</taxon>
        <taxon>Craniata</taxon>
        <taxon>Vertebrata</taxon>
        <taxon>Euteleostomi</taxon>
        <taxon>Actinopterygii</taxon>
        <taxon>Neopterygii</taxon>
        <taxon>Teleostei</taxon>
        <taxon>Ostariophysi</taxon>
        <taxon>Siluriformes</taxon>
        <taxon>Clariidae</taxon>
        <taxon>Clarias</taxon>
    </lineage>
</organism>
<evidence type="ECO:0000256" key="10">
    <source>
        <dbReference type="SAM" id="SignalP"/>
    </source>
</evidence>